<evidence type="ECO:0000256" key="1">
    <source>
        <dbReference type="ARBA" id="ARBA00022679"/>
    </source>
</evidence>
<dbReference type="GO" id="GO:0016301">
    <property type="term" value="F:kinase activity"/>
    <property type="evidence" value="ECO:0007669"/>
    <property type="project" value="UniProtKB-KW"/>
</dbReference>
<dbReference type="SUPFAM" id="SSF53613">
    <property type="entry name" value="Ribokinase-like"/>
    <property type="match status" value="1"/>
</dbReference>
<organism evidence="4 5">
    <name type="scientific">Candidatus Aquitaenariimonas noxiae</name>
    <dbReference type="NCBI Taxonomy" id="1974741"/>
    <lineage>
        <taxon>Bacteria</taxon>
        <taxon>Pseudomonadati</taxon>
        <taxon>Candidatus Omnitrophota</taxon>
        <taxon>Candidatus Aquitaenariimonas</taxon>
    </lineage>
</organism>
<name>A0A2J0KU28_9BACT</name>
<dbReference type="InterPro" id="IPR002173">
    <property type="entry name" value="Carboh/pur_kinase_PfkB_CS"/>
</dbReference>
<dbReference type="AlphaFoldDB" id="A0A2J0KU28"/>
<accession>A0A2J0KU28</accession>
<proteinExistence type="predicted"/>
<protein>
    <submittedName>
        <fullName evidence="4">Sugar kinase</fullName>
    </submittedName>
</protein>
<dbReference type="Proteomes" id="UP000230052">
    <property type="component" value="Unassembled WGS sequence"/>
</dbReference>
<gene>
    <name evidence="4" type="ORF">COS99_06225</name>
</gene>
<dbReference type="Pfam" id="PF00294">
    <property type="entry name" value="PfkB"/>
    <property type="match status" value="1"/>
</dbReference>
<keyword evidence="2 4" id="KW-0418">Kinase</keyword>
<dbReference type="EMBL" id="PEWV01000062">
    <property type="protein sequence ID" value="PIU41289.1"/>
    <property type="molecule type" value="Genomic_DNA"/>
</dbReference>
<dbReference type="InterPro" id="IPR029056">
    <property type="entry name" value="Ribokinase-like"/>
</dbReference>
<sequence length="299" mass="33729">MSVLVVGSMALDSVETPFGKRDDILGGSATYFSLSARFFARVSLVAVVGQDFPRKHIKLLENHDINIEGLKVETGKTFRWGGKYGYDLNVANTIYTHLNVFETFSPEIPSSYKDIKYVFLANIDPDLQQKVLSQMRNPKLVACDTMNYWIENKRKPLLDLIKSVDILFLNDGEARELTGELNLLKAISWIFKRGPKMVVIKKGEHGSIFATKDFTFCIPAFPIEDIYDPTGAGDTFAGGFLGCLNKYNKITEGTLRKAVAYGTIMASFAVESFGPERLLKLTNKEVESRYRDFQRLTRF</sequence>
<dbReference type="PANTHER" id="PTHR10584">
    <property type="entry name" value="SUGAR KINASE"/>
    <property type="match status" value="1"/>
</dbReference>
<dbReference type="Gene3D" id="3.40.1190.20">
    <property type="match status" value="1"/>
</dbReference>
<evidence type="ECO:0000313" key="5">
    <source>
        <dbReference type="Proteomes" id="UP000230052"/>
    </source>
</evidence>
<keyword evidence="1" id="KW-0808">Transferase</keyword>
<evidence type="ECO:0000313" key="4">
    <source>
        <dbReference type="EMBL" id="PIU41289.1"/>
    </source>
</evidence>
<dbReference type="InterPro" id="IPR011611">
    <property type="entry name" value="PfkB_dom"/>
</dbReference>
<dbReference type="PROSITE" id="PS00584">
    <property type="entry name" value="PFKB_KINASES_2"/>
    <property type="match status" value="1"/>
</dbReference>
<comment type="caution">
    <text evidence="4">The sequence shown here is derived from an EMBL/GenBank/DDBJ whole genome shotgun (WGS) entry which is preliminary data.</text>
</comment>
<dbReference type="PANTHER" id="PTHR10584:SF166">
    <property type="entry name" value="RIBOKINASE"/>
    <property type="match status" value="1"/>
</dbReference>
<feature type="domain" description="Carbohydrate kinase PfkB" evidence="3">
    <location>
        <begin position="35"/>
        <end position="275"/>
    </location>
</feature>
<evidence type="ECO:0000256" key="2">
    <source>
        <dbReference type="ARBA" id="ARBA00022777"/>
    </source>
</evidence>
<evidence type="ECO:0000259" key="3">
    <source>
        <dbReference type="Pfam" id="PF00294"/>
    </source>
</evidence>
<dbReference type="GO" id="GO:0005829">
    <property type="term" value="C:cytosol"/>
    <property type="evidence" value="ECO:0007669"/>
    <property type="project" value="TreeGrafter"/>
</dbReference>
<reference evidence="4 5" key="1">
    <citation type="submission" date="2017-09" db="EMBL/GenBank/DDBJ databases">
        <title>Depth-based differentiation of microbial function through sediment-hosted aquifers and enrichment of novel symbionts in the deep terrestrial subsurface.</title>
        <authorList>
            <person name="Probst A.J."/>
            <person name="Ladd B."/>
            <person name="Jarett J.K."/>
            <person name="Geller-Mcgrath D.E."/>
            <person name="Sieber C.M."/>
            <person name="Emerson J.B."/>
            <person name="Anantharaman K."/>
            <person name="Thomas B.C."/>
            <person name="Malmstrom R."/>
            <person name="Stieglmeier M."/>
            <person name="Klingl A."/>
            <person name="Woyke T."/>
            <person name="Ryan C.M."/>
            <person name="Banfield J.F."/>
        </authorList>
    </citation>
    <scope>NUCLEOTIDE SEQUENCE [LARGE SCALE GENOMIC DNA]</scope>
    <source>
        <strain evidence="4">CG07_land_8_20_14_0_80_42_15</strain>
    </source>
</reference>